<evidence type="ECO:0000256" key="4">
    <source>
        <dbReference type="PIRSR" id="PIRSR001235-2"/>
    </source>
</evidence>
<feature type="domain" description="Peptidase M20 dimerisation" evidence="5">
    <location>
        <begin position="232"/>
        <end position="327"/>
    </location>
</feature>
<dbReference type="SUPFAM" id="SSF53187">
    <property type="entry name" value="Zn-dependent exopeptidases"/>
    <property type="match status" value="1"/>
</dbReference>
<keyword evidence="2 6" id="KW-0378">Hydrolase</keyword>
<comment type="cofactor">
    <cofactor evidence="3">
        <name>Zn(2+)</name>
        <dbReference type="ChEBI" id="CHEBI:29105"/>
    </cofactor>
    <text evidence="3">Binds 2 Zn(2+) ions per subunit.</text>
</comment>
<feature type="binding site" evidence="3">
    <location>
        <position position="207"/>
    </location>
    <ligand>
        <name>Zn(2+)</name>
        <dbReference type="ChEBI" id="CHEBI:29105"/>
        <label>1</label>
    </ligand>
</feature>
<dbReference type="GO" id="GO:0050538">
    <property type="term" value="F:N-carbamoyl-L-amino-acid hydrolase activity"/>
    <property type="evidence" value="ECO:0007669"/>
    <property type="project" value="UniProtKB-EC"/>
</dbReference>
<keyword evidence="3" id="KW-0862">Zinc</keyword>
<evidence type="ECO:0000256" key="3">
    <source>
        <dbReference type="PIRSR" id="PIRSR001235-1"/>
    </source>
</evidence>
<evidence type="ECO:0000313" key="7">
    <source>
        <dbReference type="Proteomes" id="UP000561726"/>
    </source>
</evidence>
<dbReference type="NCBIfam" id="TIGR01879">
    <property type="entry name" value="hydantase"/>
    <property type="match status" value="1"/>
</dbReference>
<sequence length="420" mass="43157">MSAGQADAASQAAPAAGAVSLAHGLLAGLDEIAEVGRDAARGGYSRHLWQGADLELREWFTARATSLGLDVETDRNGNLWAWWGLPGTDAVVTGSHLDSVPGGGAYDGPLGVVSALDAVARLKTTGFVPTRPFAVLVFAEEEGSRFGVACLGSRLISGAIDADAARALTDRDGVTLAEASVRAGLDPARLGADPAALSRVGLFIELHVEQGRGLIDLGSPVAVASSILAHGRWRLSFSGQGNHAGATTMGARRDPMVAAARAIVAVQDAAVAQPGSRATVGRFEVIPGGTNVIASTVHAWLDARAETDAETRALVAEITARTAAEAAHNGCSATVTEESWAPRVAFDPALRERFALALGDVPRLSSGAGHDAGVLASRVPSAMLFVRNPTGISHAPEEFAEPGDCVAGVEALEQLLRNVL</sequence>
<dbReference type="PANTHER" id="PTHR32494">
    <property type="entry name" value="ALLANTOATE DEIMINASE-RELATED"/>
    <property type="match status" value="1"/>
</dbReference>
<proteinExistence type="inferred from homology"/>
<reference evidence="6 7" key="1">
    <citation type="submission" date="2020-08" db="EMBL/GenBank/DDBJ databases">
        <title>Sequencing the genomes of 1000 actinobacteria strains.</title>
        <authorList>
            <person name="Klenk H.-P."/>
        </authorList>
    </citation>
    <scope>NUCLEOTIDE SEQUENCE [LARGE SCALE GENOMIC DNA]</scope>
    <source>
        <strain evidence="6 7">DSM 21065</strain>
    </source>
</reference>
<feature type="binding site" evidence="3">
    <location>
        <position position="142"/>
    </location>
    <ligand>
        <name>Zn(2+)</name>
        <dbReference type="ChEBI" id="CHEBI:29105"/>
        <label>2</label>
    </ligand>
</feature>
<dbReference type="InterPro" id="IPR036264">
    <property type="entry name" value="Bact_exopeptidase_dim_dom"/>
</dbReference>
<comment type="caution">
    <text evidence="6">The sequence shown here is derived from an EMBL/GenBank/DDBJ whole genome shotgun (WGS) entry which is preliminary data.</text>
</comment>
<dbReference type="GO" id="GO:0016813">
    <property type="term" value="F:hydrolase activity, acting on carbon-nitrogen (but not peptide) bonds, in linear amidines"/>
    <property type="evidence" value="ECO:0007669"/>
    <property type="project" value="InterPro"/>
</dbReference>
<dbReference type="SUPFAM" id="SSF55031">
    <property type="entry name" value="Bacterial exopeptidase dimerisation domain"/>
    <property type="match status" value="1"/>
</dbReference>
<dbReference type="PIRSF" id="PIRSF001235">
    <property type="entry name" value="Amidase_carbamoylase"/>
    <property type="match status" value="1"/>
</dbReference>
<feature type="binding site" evidence="4">
    <location>
        <position position="291"/>
    </location>
    <ligand>
        <name>allantoate</name>
        <dbReference type="ChEBI" id="CHEBI:17536"/>
    </ligand>
</feature>
<evidence type="ECO:0000256" key="2">
    <source>
        <dbReference type="ARBA" id="ARBA00022801"/>
    </source>
</evidence>
<dbReference type="Proteomes" id="UP000561726">
    <property type="component" value="Unassembled WGS sequence"/>
</dbReference>
<dbReference type="InterPro" id="IPR002933">
    <property type="entry name" value="Peptidase_M20"/>
</dbReference>
<dbReference type="EMBL" id="JACHBQ010000001">
    <property type="protein sequence ID" value="MBB5642350.1"/>
    <property type="molecule type" value="Genomic_DNA"/>
</dbReference>
<gene>
    <name evidence="6" type="ORF">BJ997_002898</name>
</gene>
<feature type="binding site" evidence="3">
    <location>
        <position position="107"/>
    </location>
    <ligand>
        <name>Zn(2+)</name>
        <dbReference type="ChEBI" id="CHEBI:29105"/>
        <label>1</label>
    </ligand>
</feature>
<evidence type="ECO:0000313" key="6">
    <source>
        <dbReference type="EMBL" id="MBB5642350.1"/>
    </source>
</evidence>
<feature type="binding site" evidence="4">
    <location>
        <position position="304"/>
    </location>
    <ligand>
        <name>allantoate</name>
        <dbReference type="ChEBI" id="CHEBI:17536"/>
    </ligand>
</feature>
<evidence type="ECO:0000259" key="5">
    <source>
        <dbReference type="Pfam" id="PF07687"/>
    </source>
</evidence>
<protein>
    <submittedName>
        <fullName evidence="6">N-carbamoyl-L-amino-acid hydrolase</fullName>
        <ecNumber evidence="6">3.5.1.87</ecNumber>
    </submittedName>
</protein>
<dbReference type="EC" id="3.5.1.87" evidence="6"/>
<dbReference type="InterPro" id="IPR011650">
    <property type="entry name" value="Peptidase_M20_dimer"/>
</dbReference>
<feature type="binding site" evidence="3">
    <location>
        <position position="107"/>
    </location>
    <ligand>
        <name>Zn(2+)</name>
        <dbReference type="ChEBI" id="CHEBI:29105"/>
        <label>2</label>
    </ligand>
</feature>
<dbReference type="AlphaFoldDB" id="A0A7W8ZYM4"/>
<comment type="similarity">
    <text evidence="1">Belongs to the peptidase M20 family.</text>
</comment>
<feature type="binding site" evidence="4">
    <location>
        <position position="232"/>
    </location>
    <ligand>
        <name>allantoate</name>
        <dbReference type="ChEBI" id="CHEBI:17536"/>
    </ligand>
</feature>
<dbReference type="InterPro" id="IPR010158">
    <property type="entry name" value="Amidase_Cbmase"/>
</dbReference>
<evidence type="ECO:0000256" key="1">
    <source>
        <dbReference type="ARBA" id="ARBA00006153"/>
    </source>
</evidence>
<feature type="binding site" evidence="3">
    <location>
        <position position="394"/>
    </location>
    <ligand>
        <name>Zn(2+)</name>
        <dbReference type="ChEBI" id="CHEBI:29105"/>
        <label>2</label>
    </ligand>
</feature>
<dbReference type="GO" id="GO:0046872">
    <property type="term" value="F:metal ion binding"/>
    <property type="evidence" value="ECO:0007669"/>
    <property type="project" value="UniProtKB-KW"/>
</dbReference>
<name>A0A7W8ZYM4_9MICO</name>
<dbReference type="OrthoDB" id="9808195at2"/>
<dbReference type="NCBIfam" id="NF006770">
    <property type="entry name" value="PRK09290.1-4"/>
    <property type="match status" value="1"/>
</dbReference>
<feature type="binding site" evidence="3">
    <location>
        <position position="96"/>
    </location>
    <ligand>
        <name>Zn(2+)</name>
        <dbReference type="ChEBI" id="CHEBI:29105"/>
        <label>1</label>
    </ligand>
</feature>
<dbReference type="Pfam" id="PF01546">
    <property type="entry name" value="Peptidase_M20"/>
    <property type="match status" value="1"/>
</dbReference>
<dbReference type="Pfam" id="PF07687">
    <property type="entry name" value="M20_dimer"/>
    <property type="match status" value="1"/>
</dbReference>
<accession>A0A7W8ZYM4</accession>
<keyword evidence="3" id="KW-0479">Metal-binding</keyword>
<dbReference type="RefSeq" id="WP_152602279.1">
    <property type="nucleotide sequence ID" value="NZ_JACHBQ010000001.1"/>
</dbReference>
<organism evidence="6 7">
    <name type="scientific">Cryobacterium roopkundense</name>
    <dbReference type="NCBI Taxonomy" id="1001240"/>
    <lineage>
        <taxon>Bacteria</taxon>
        <taxon>Bacillati</taxon>
        <taxon>Actinomycetota</taxon>
        <taxon>Actinomycetes</taxon>
        <taxon>Micrococcales</taxon>
        <taxon>Microbacteriaceae</taxon>
        <taxon>Cryobacterium</taxon>
    </lineage>
</organism>
<dbReference type="Gene3D" id="3.30.70.360">
    <property type="match status" value="1"/>
</dbReference>
<dbReference type="Gene3D" id="3.40.630.10">
    <property type="entry name" value="Zn peptidases"/>
    <property type="match status" value="1"/>
</dbReference>
<dbReference type="PANTHER" id="PTHR32494:SF5">
    <property type="entry name" value="ALLANTOATE AMIDOHYDROLASE"/>
    <property type="match status" value="1"/>
</dbReference>